<reference evidence="1" key="1">
    <citation type="submission" date="2018-07" db="EMBL/GenBank/DDBJ databases">
        <authorList>
            <consortium name="GenomeTrakr network: Whole genome sequencing for foodborne pathogen traceback"/>
        </authorList>
    </citation>
    <scope>NUCLEOTIDE SEQUENCE [LARGE SCALE GENOMIC DNA]</scope>
    <source>
        <strain evidence="1">FDA00013282</strain>
    </source>
</reference>
<sequence>MSLNKIWRAVAYSTDQYRPHDEVHVFVDAPDPETAKSRIYKRLSEEWELASGFIEFYNFWSEAELCDMANGPLTPLGLPLFESGAGFKGESVEVYYDREPLILVASPHLREVLESALQEVKS</sequence>
<dbReference type="AlphaFoldDB" id="A0A3I6N2S8"/>
<dbReference type="RefSeq" id="WP_023229066.1">
    <property type="nucleotide sequence ID" value="NZ_MYRV01000007.1"/>
</dbReference>
<dbReference type="EMBL" id="RTRY01000006">
    <property type="protein sequence ID" value="MJX47003.1"/>
    <property type="molecule type" value="Genomic_DNA"/>
</dbReference>
<organism evidence="1">
    <name type="scientific">Salmonella enterica</name>
    <name type="common">Salmonella choleraesuis</name>
    <dbReference type="NCBI Taxonomy" id="28901"/>
    <lineage>
        <taxon>Bacteria</taxon>
        <taxon>Pseudomonadati</taxon>
        <taxon>Pseudomonadota</taxon>
        <taxon>Gammaproteobacteria</taxon>
        <taxon>Enterobacterales</taxon>
        <taxon>Enterobacteriaceae</taxon>
        <taxon>Salmonella</taxon>
    </lineage>
</organism>
<protein>
    <submittedName>
        <fullName evidence="1">Uncharacterized protein</fullName>
    </submittedName>
</protein>
<name>A0A3I6N2S8_SALER</name>
<accession>A0A3I6N2S8</accession>
<dbReference type="Proteomes" id="UP000885264">
    <property type="component" value="Unassembled WGS sequence"/>
</dbReference>
<proteinExistence type="predicted"/>
<evidence type="ECO:0000313" key="1">
    <source>
        <dbReference type="EMBL" id="MJX47003.1"/>
    </source>
</evidence>
<gene>
    <name evidence="1" type="ORF">DTA53_08830</name>
</gene>
<comment type="caution">
    <text evidence="1">The sequence shown here is derived from an EMBL/GenBank/DDBJ whole genome shotgun (WGS) entry which is preliminary data.</text>
</comment>